<dbReference type="PANTHER" id="PTHR11875">
    <property type="entry name" value="TESTIS-SPECIFIC Y-ENCODED PROTEIN"/>
    <property type="match status" value="1"/>
</dbReference>
<name>A0A1X0QPH3_RHIZD</name>
<organism evidence="5">
    <name type="scientific">Rhizopus microsporus var. microsporus</name>
    <dbReference type="NCBI Taxonomy" id="86635"/>
    <lineage>
        <taxon>Eukaryota</taxon>
        <taxon>Fungi</taxon>
        <taxon>Fungi incertae sedis</taxon>
        <taxon>Mucoromycota</taxon>
        <taxon>Mucoromycotina</taxon>
        <taxon>Mucoromycetes</taxon>
        <taxon>Mucorales</taxon>
        <taxon>Mucorineae</taxon>
        <taxon>Rhizopodaceae</taxon>
        <taxon>Rhizopus</taxon>
    </lineage>
</organism>
<comment type="similarity">
    <text evidence="1 2">Belongs to the nucleosome assembly protein (NAP) family.</text>
</comment>
<keyword evidence="3" id="KW-0175">Coiled coil</keyword>
<sequence length="215" mass="25212">MSATDNLEDELRVIQEETEKAREQLAIQERKLMMPIWEKRREIVKKIPNFYATALGNTIFGMSPTEDDIEALENLTDFHVEFDEKRPNYRKYIAKYKKNGVFKNEVLTKELILDPESSGSVISKSTIDYHEGKAKSNKRKADDDDQPMPLFEWFASDDVQTGVYISEEVFPNLLEFYTGHEETDDENEEIELNSEDEEDEEEEEEEKPKSKRARK</sequence>
<dbReference type="GO" id="GO:0005634">
    <property type="term" value="C:nucleus"/>
    <property type="evidence" value="ECO:0007669"/>
    <property type="project" value="InterPro"/>
</dbReference>
<dbReference type="SUPFAM" id="SSF143113">
    <property type="entry name" value="NAP-like"/>
    <property type="match status" value="1"/>
</dbReference>
<evidence type="ECO:0000256" key="3">
    <source>
        <dbReference type="SAM" id="Coils"/>
    </source>
</evidence>
<accession>A0A1X0QPH3</accession>
<dbReference type="OrthoDB" id="19419at2759"/>
<feature type="coiled-coil region" evidence="3">
    <location>
        <begin position="4"/>
        <end position="31"/>
    </location>
</feature>
<evidence type="ECO:0008006" key="6">
    <source>
        <dbReference type="Google" id="ProtNLM"/>
    </source>
</evidence>
<evidence type="ECO:0000313" key="5">
    <source>
        <dbReference type="EMBL" id="ORE01649.1"/>
    </source>
</evidence>
<dbReference type="Pfam" id="PF00956">
    <property type="entry name" value="NAP"/>
    <property type="match status" value="1"/>
</dbReference>
<dbReference type="Gene3D" id="3.30.1120.90">
    <property type="entry name" value="Nucleosome assembly protein"/>
    <property type="match status" value="1"/>
</dbReference>
<evidence type="ECO:0000256" key="1">
    <source>
        <dbReference type="ARBA" id="ARBA00009947"/>
    </source>
</evidence>
<evidence type="ECO:0000256" key="2">
    <source>
        <dbReference type="RuleBase" id="RU003876"/>
    </source>
</evidence>
<dbReference type="AlphaFoldDB" id="A0A1X0QPH3"/>
<dbReference type="InterPro" id="IPR002164">
    <property type="entry name" value="NAP_family"/>
</dbReference>
<evidence type="ECO:0000256" key="4">
    <source>
        <dbReference type="SAM" id="MobiDB-lite"/>
    </source>
</evidence>
<dbReference type="EMBL" id="KV922111">
    <property type="protein sequence ID" value="ORE01649.1"/>
    <property type="molecule type" value="Genomic_DNA"/>
</dbReference>
<reference evidence="5" key="1">
    <citation type="journal article" date="2016" name="Proc. Natl. Acad. Sci. U.S.A.">
        <title>Lipid metabolic changes in an early divergent fungus govern the establishment of a mutualistic symbiosis with endobacteria.</title>
        <authorList>
            <person name="Lastovetsky O.A."/>
            <person name="Gaspar M.L."/>
            <person name="Mondo S.J."/>
            <person name="LaButti K.M."/>
            <person name="Sandor L."/>
            <person name="Grigoriev I.V."/>
            <person name="Henry S.A."/>
            <person name="Pawlowska T.E."/>
        </authorList>
    </citation>
    <scope>NUCLEOTIDE SEQUENCE [LARGE SCALE GENOMIC DNA]</scope>
    <source>
        <strain evidence="5">ATCC 52814</strain>
    </source>
</reference>
<protein>
    <recommendedName>
        <fullName evidence="6">NAP-domain-containing protein</fullName>
    </recommendedName>
</protein>
<feature type="compositionally biased region" description="Acidic residues" evidence="4">
    <location>
        <begin position="182"/>
        <end position="205"/>
    </location>
</feature>
<dbReference type="GO" id="GO:0006334">
    <property type="term" value="P:nucleosome assembly"/>
    <property type="evidence" value="ECO:0007669"/>
    <property type="project" value="InterPro"/>
</dbReference>
<dbReference type="VEuPathDB" id="FungiDB:BCV72DRAFT_245787"/>
<proteinExistence type="inferred from homology"/>
<gene>
    <name evidence="5" type="ORF">BCV72DRAFT_245787</name>
</gene>
<feature type="region of interest" description="Disordered" evidence="4">
    <location>
        <begin position="176"/>
        <end position="215"/>
    </location>
</feature>
<dbReference type="Proteomes" id="UP000242414">
    <property type="component" value="Unassembled WGS sequence"/>
</dbReference>
<dbReference type="InterPro" id="IPR037231">
    <property type="entry name" value="NAP-like_sf"/>
</dbReference>